<evidence type="ECO:0000313" key="2">
    <source>
        <dbReference type="Proteomes" id="UP001269081"/>
    </source>
</evidence>
<dbReference type="EMBL" id="JAVDWQ010000023">
    <property type="protein sequence ID" value="MDR7212450.1"/>
    <property type="molecule type" value="Genomic_DNA"/>
</dbReference>
<protein>
    <submittedName>
        <fullName evidence="1">Uncharacterized protein</fullName>
    </submittedName>
</protein>
<gene>
    <name evidence="1" type="ORF">J2W48_004411</name>
</gene>
<organism evidence="1 2">
    <name type="scientific">Flavobacterium piscis</name>
    <dbReference type="NCBI Taxonomy" id="1114874"/>
    <lineage>
        <taxon>Bacteria</taxon>
        <taxon>Pseudomonadati</taxon>
        <taxon>Bacteroidota</taxon>
        <taxon>Flavobacteriia</taxon>
        <taxon>Flavobacteriales</taxon>
        <taxon>Flavobacteriaceae</taxon>
        <taxon>Flavobacterium</taxon>
    </lineage>
</organism>
<comment type="caution">
    <text evidence="1">The sequence shown here is derived from an EMBL/GenBank/DDBJ whole genome shotgun (WGS) entry which is preliminary data.</text>
</comment>
<dbReference type="RefSeq" id="WP_310284085.1">
    <property type="nucleotide sequence ID" value="NZ_JAVDWQ010000023.1"/>
</dbReference>
<keyword evidence="2" id="KW-1185">Reference proteome</keyword>
<name>A0ABU1YDY5_9FLAO</name>
<proteinExistence type="predicted"/>
<dbReference type="Proteomes" id="UP001269081">
    <property type="component" value="Unassembled WGS sequence"/>
</dbReference>
<reference evidence="1 2" key="1">
    <citation type="submission" date="2023-07" db="EMBL/GenBank/DDBJ databases">
        <title>Sorghum-associated microbial communities from plants grown in Nebraska, USA.</title>
        <authorList>
            <person name="Schachtman D."/>
        </authorList>
    </citation>
    <scope>NUCLEOTIDE SEQUENCE [LARGE SCALE GENOMIC DNA]</scope>
    <source>
        <strain evidence="1 2">4129</strain>
    </source>
</reference>
<sequence length="126" mass="14928">MSHKKIFGERNKDLSTLLLQGKLYYDWVVTTAFYSAIHLVEDKILPVKISGNDCECIGDVRRSYNMNGRHEARERLVFEKMDSKVAVRYKWLDDRSRYSRYTTYKIQSSEGAKAEEYLNYIHKDCE</sequence>
<evidence type="ECO:0000313" key="1">
    <source>
        <dbReference type="EMBL" id="MDR7212450.1"/>
    </source>
</evidence>
<accession>A0ABU1YDY5</accession>